<dbReference type="Proteomes" id="UP001059041">
    <property type="component" value="Linkage Group LG1"/>
</dbReference>
<feature type="domain" description="Nuclear Testis protein N-terminal" evidence="3">
    <location>
        <begin position="223"/>
        <end position="383"/>
    </location>
</feature>
<evidence type="ECO:0000313" key="4">
    <source>
        <dbReference type="EMBL" id="KAI7814602.1"/>
    </source>
</evidence>
<evidence type="ECO:0000259" key="3">
    <source>
        <dbReference type="Pfam" id="PF12881"/>
    </source>
</evidence>
<evidence type="ECO:0000256" key="2">
    <source>
        <dbReference type="SAM" id="MobiDB-lite"/>
    </source>
</evidence>
<feature type="region of interest" description="Disordered" evidence="2">
    <location>
        <begin position="123"/>
        <end position="150"/>
    </location>
</feature>
<keyword evidence="5" id="KW-1185">Reference proteome</keyword>
<dbReference type="EMBL" id="JAFHDT010000001">
    <property type="protein sequence ID" value="KAI7814602.1"/>
    <property type="molecule type" value="Genomic_DNA"/>
</dbReference>
<accession>A0A9W8CCD2</accession>
<dbReference type="AlphaFoldDB" id="A0A9W8CCD2"/>
<organism evidence="4 5">
    <name type="scientific">Triplophysa rosa</name>
    <name type="common">Cave loach</name>
    <dbReference type="NCBI Taxonomy" id="992332"/>
    <lineage>
        <taxon>Eukaryota</taxon>
        <taxon>Metazoa</taxon>
        <taxon>Chordata</taxon>
        <taxon>Craniata</taxon>
        <taxon>Vertebrata</taxon>
        <taxon>Euteleostomi</taxon>
        <taxon>Actinopterygii</taxon>
        <taxon>Neopterygii</taxon>
        <taxon>Teleostei</taxon>
        <taxon>Ostariophysi</taxon>
        <taxon>Cypriniformes</taxon>
        <taxon>Nemacheilidae</taxon>
        <taxon>Triplophysa</taxon>
    </lineage>
</organism>
<evidence type="ECO:0000313" key="5">
    <source>
        <dbReference type="Proteomes" id="UP001059041"/>
    </source>
</evidence>
<name>A0A9W8CCD2_TRIRA</name>
<evidence type="ECO:0000256" key="1">
    <source>
        <dbReference type="ARBA" id="ARBA00010586"/>
    </source>
</evidence>
<dbReference type="PANTHER" id="PTHR22879">
    <property type="entry name" value="NUT FAMILY MEMBER 1"/>
    <property type="match status" value="1"/>
</dbReference>
<protein>
    <recommendedName>
        <fullName evidence="3">Nuclear Testis protein N-terminal domain-containing protein</fullName>
    </recommendedName>
</protein>
<reference evidence="4" key="1">
    <citation type="submission" date="2021-02" db="EMBL/GenBank/DDBJ databases">
        <title>Comparative genomics reveals that relaxation of natural selection precedes convergent phenotypic evolution of cavefish.</title>
        <authorList>
            <person name="Peng Z."/>
        </authorList>
    </citation>
    <scope>NUCLEOTIDE SEQUENCE</scope>
    <source>
        <tissue evidence="4">Muscle</tissue>
    </source>
</reference>
<dbReference type="PANTHER" id="PTHR22879:SF14">
    <property type="entry name" value="NUT FAMILY MEMBER 2A-RELATED"/>
    <property type="match status" value="1"/>
</dbReference>
<comment type="caution">
    <text evidence="4">The sequence shown here is derived from an EMBL/GenBank/DDBJ whole genome shotgun (WGS) entry which is preliminary data.</text>
</comment>
<dbReference type="InterPro" id="IPR024309">
    <property type="entry name" value="NUT_N"/>
</dbReference>
<sequence length="485" mass="55260">MANVPSLEICQTSEEGLCPSSLLEQSCEDLASEMSFPSLSRLRSPDSTEEDVMWRSNQTAASLANAPEVCTDVPLHQSEAPSATCEETLSDLIAGCFPEFFQLSDQTRDIKPVDTSNFYSGHQEAKHGHAQSIPTSPSIRDPQPYLPKDPSEIFPSPHQPYVTYHLTPHCPALVLDVTRANTPHFICVPQPNHTSSQLSINYTPLEANHSCPMHQATPPYPFTPSRVFPPHLCVLNSNQPTNAQRPSESLDTDQSWRAHMMTSSASLHENFSVWQRFCETAKEFYSRSPHVQALTCFFMHEIDSLTVLHSGSRFDAAVNMAVHKWDKTSVSEREKYFTSAKMFIKLEEEERRFIQHRFQTNKPRGQHLGLWENPEVTDALEVKDRSEVGREIETTNMSSLFSKRQNTARERENVRQVTGNIPDGEKILKGVKRKPEPNRRMRQTPRVNMMDSDVLTAHRAKSFTNRTKLHQTVRRHQQQVTRDIR</sequence>
<gene>
    <name evidence="4" type="ORF">IRJ41_022825</name>
</gene>
<proteinExistence type="inferred from homology"/>
<dbReference type="Pfam" id="PF12881">
    <property type="entry name" value="NUT"/>
    <property type="match status" value="1"/>
</dbReference>
<dbReference type="InterPro" id="IPR024310">
    <property type="entry name" value="NUT"/>
</dbReference>
<comment type="similarity">
    <text evidence="1">Belongs to the NUT family.</text>
</comment>